<dbReference type="PANTHER" id="PTHR32546:SF27">
    <property type="entry name" value="G PROTEIN-COUPLED RECEPTOR 158B"/>
    <property type="match status" value="1"/>
</dbReference>
<evidence type="ECO:0000256" key="2">
    <source>
        <dbReference type="ARBA" id="ARBA00007242"/>
    </source>
</evidence>
<evidence type="ECO:0000256" key="8">
    <source>
        <dbReference type="ARBA" id="ARBA00023224"/>
    </source>
</evidence>
<evidence type="ECO:0000256" key="5">
    <source>
        <dbReference type="ARBA" id="ARBA00023040"/>
    </source>
</evidence>
<evidence type="ECO:0000259" key="10">
    <source>
        <dbReference type="Pfam" id="PF22572"/>
    </source>
</evidence>
<proteinExistence type="inferred from homology"/>
<feature type="domain" description="GPR158/179 extracellular" evidence="10">
    <location>
        <begin position="30"/>
        <end position="67"/>
    </location>
</feature>
<dbReference type="EMBL" id="JAHRIN010042042">
    <property type="protein sequence ID" value="MEQ2205313.1"/>
    <property type="molecule type" value="Genomic_DNA"/>
</dbReference>
<protein>
    <recommendedName>
        <fullName evidence="10">GPR158/179 extracellular domain-containing protein</fullName>
    </recommendedName>
</protein>
<reference evidence="11 12" key="1">
    <citation type="submission" date="2021-06" db="EMBL/GenBank/DDBJ databases">
        <authorList>
            <person name="Palmer J.M."/>
        </authorList>
    </citation>
    <scope>NUCLEOTIDE SEQUENCE [LARGE SCALE GENOMIC DNA]</scope>
    <source>
        <strain evidence="11 12">XC_2019</strain>
        <tissue evidence="11">Muscle</tissue>
    </source>
</reference>
<gene>
    <name evidence="11" type="ORF">XENOCAPTIV_015401</name>
</gene>
<keyword evidence="3" id="KW-0472">Membrane</keyword>
<evidence type="ECO:0000313" key="12">
    <source>
        <dbReference type="Proteomes" id="UP001434883"/>
    </source>
</evidence>
<comment type="caution">
    <text evidence="11">The sequence shown here is derived from an EMBL/GenBank/DDBJ whole genome shotgun (WGS) entry which is preliminary data.</text>
</comment>
<keyword evidence="3" id="KW-1003">Cell membrane</keyword>
<dbReference type="Proteomes" id="UP001434883">
    <property type="component" value="Unassembled WGS sequence"/>
</dbReference>
<dbReference type="InterPro" id="IPR054714">
    <property type="entry name" value="GPR158_179_extracellular"/>
</dbReference>
<evidence type="ECO:0000256" key="6">
    <source>
        <dbReference type="ARBA" id="ARBA00023170"/>
    </source>
</evidence>
<evidence type="ECO:0000256" key="7">
    <source>
        <dbReference type="ARBA" id="ARBA00023180"/>
    </source>
</evidence>
<keyword evidence="7" id="KW-0325">Glycoprotein</keyword>
<keyword evidence="5" id="KW-0297">G-protein coupled receptor</keyword>
<name>A0ABV0RCF2_9TELE</name>
<keyword evidence="6" id="KW-0675">Receptor</keyword>
<keyword evidence="12" id="KW-1185">Reference proteome</keyword>
<keyword evidence="8" id="KW-0807">Transducer</keyword>
<feature type="region of interest" description="Disordered" evidence="9">
    <location>
        <begin position="1"/>
        <end position="22"/>
    </location>
</feature>
<comment type="subcellular location">
    <subcellularLocation>
        <location evidence="1">Cell membrane</location>
        <topology evidence="1">Multi-pass membrane protein</topology>
    </subcellularLocation>
</comment>
<keyword evidence="4" id="KW-0732">Signal</keyword>
<accession>A0ABV0RCF2</accession>
<sequence>DGRRPQAHRSVPESSGSNSGSYLLNKNQIKWSAPYLECEHGTFVPYWLLTLSAGFYGVKSNSAPEFR</sequence>
<evidence type="ECO:0000256" key="9">
    <source>
        <dbReference type="SAM" id="MobiDB-lite"/>
    </source>
</evidence>
<evidence type="ECO:0000313" key="11">
    <source>
        <dbReference type="EMBL" id="MEQ2205313.1"/>
    </source>
</evidence>
<comment type="similarity">
    <text evidence="2">Belongs to the G-protein coupled receptor 3 family.</text>
</comment>
<evidence type="ECO:0000256" key="1">
    <source>
        <dbReference type="ARBA" id="ARBA00004651"/>
    </source>
</evidence>
<dbReference type="PANTHER" id="PTHR32546">
    <property type="entry name" value="G-PROTEIN COUPLED RECEPTOR 158-RELATED"/>
    <property type="match status" value="1"/>
</dbReference>
<feature type="non-terminal residue" evidence="11">
    <location>
        <position position="1"/>
    </location>
</feature>
<dbReference type="InterPro" id="IPR043458">
    <property type="entry name" value="GPR158/179"/>
</dbReference>
<evidence type="ECO:0000256" key="3">
    <source>
        <dbReference type="ARBA" id="ARBA00022475"/>
    </source>
</evidence>
<dbReference type="Pfam" id="PF22572">
    <property type="entry name" value="GPR158_179_EC"/>
    <property type="match status" value="1"/>
</dbReference>
<organism evidence="11 12">
    <name type="scientific">Xenoophorus captivus</name>
    <dbReference type="NCBI Taxonomy" id="1517983"/>
    <lineage>
        <taxon>Eukaryota</taxon>
        <taxon>Metazoa</taxon>
        <taxon>Chordata</taxon>
        <taxon>Craniata</taxon>
        <taxon>Vertebrata</taxon>
        <taxon>Euteleostomi</taxon>
        <taxon>Actinopterygii</taxon>
        <taxon>Neopterygii</taxon>
        <taxon>Teleostei</taxon>
        <taxon>Neoteleostei</taxon>
        <taxon>Acanthomorphata</taxon>
        <taxon>Ovalentaria</taxon>
        <taxon>Atherinomorphae</taxon>
        <taxon>Cyprinodontiformes</taxon>
        <taxon>Goodeidae</taxon>
        <taxon>Xenoophorus</taxon>
    </lineage>
</organism>
<evidence type="ECO:0000256" key="4">
    <source>
        <dbReference type="ARBA" id="ARBA00022729"/>
    </source>
</evidence>